<name>A0A392TQ57_9FABA</name>
<comment type="caution">
    <text evidence="1">The sequence shown here is derived from an EMBL/GenBank/DDBJ whole genome shotgun (WGS) entry which is preliminary data.</text>
</comment>
<protein>
    <submittedName>
        <fullName evidence="1">Uncharacterized protein</fullName>
    </submittedName>
</protein>
<organism evidence="1 2">
    <name type="scientific">Trifolium medium</name>
    <dbReference type="NCBI Taxonomy" id="97028"/>
    <lineage>
        <taxon>Eukaryota</taxon>
        <taxon>Viridiplantae</taxon>
        <taxon>Streptophyta</taxon>
        <taxon>Embryophyta</taxon>
        <taxon>Tracheophyta</taxon>
        <taxon>Spermatophyta</taxon>
        <taxon>Magnoliopsida</taxon>
        <taxon>eudicotyledons</taxon>
        <taxon>Gunneridae</taxon>
        <taxon>Pentapetalae</taxon>
        <taxon>rosids</taxon>
        <taxon>fabids</taxon>
        <taxon>Fabales</taxon>
        <taxon>Fabaceae</taxon>
        <taxon>Papilionoideae</taxon>
        <taxon>50 kb inversion clade</taxon>
        <taxon>NPAAA clade</taxon>
        <taxon>Hologalegina</taxon>
        <taxon>IRL clade</taxon>
        <taxon>Trifolieae</taxon>
        <taxon>Trifolium</taxon>
    </lineage>
</organism>
<dbReference type="Proteomes" id="UP000265520">
    <property type="component" value="Unassembled WGS sequence"/>
</dbReference>
<proteinExistence type="predicted"/>
<sequence length="10" mass="1041">ARPAKGGDRN</sequence>
<evidence type="ECO:0000313" key="1">
    <source>
        <dbReference type="EMBL" id="MCI63112.1"/>
    </source>
</evidence>
<dbReference type="EMBL" id="LXQA010631291">
    <property type="protein sequence ID" value="MCI63112.1"/>
    <property type="molecule type" value="Genomic_DNA"/>
</dbReference>
<accession>A0A392TQ57</accession>
<feature type="non-terminal residue" evidence="1">
    <location>
        <position position="1"/>
    </location>
</feature>
<reference evidence="1 2" key="1">
    <citation type="journal article" date="2018" name="Front. Plant Sci.">
        <title>Red Clover (Trifolium pratense) and Zigzag Clover (T. medium) - A Picture of Genomic Similarities and Differences.</title>
        <authorList>
            <person name="Dluhosova J."/>
            <person name="Istvanek J."/>
            <person name="Nedelnik J."/>
            <person name="Repkova J."/>
        </authorList>
    </citation>
    <scope>NUCLEOTIDE SEQUENCE [LARGE SCALE GENOMIC DNA]</scope>
    <source>
        <strain evidence="2">cv. 10/8</strain>
        <tissue evidence="1">Leaf</tissue>
    </source>
</reference>
<evidence type="ECO:0000313" key="2">
    <source>
        <dbReference type="Proteomes" id="UP000265520"/>
    </source>
</evidence>
<keyword evidence="2" id="KW-1185">Reference proteome</keyword>